<organism evidence="3 4">
    <name type="scientific">Electrophorus voltai</name>
    <dbReference type="NCBI Taxonomy" id="2609070"/>
    <lineage>
        <taxon>Eukaryota</taxon>
        <taxon>Metazoa</taxon>
        <taxon>Chordata</taxon>
        <taxon>Craniata</taxon>
        <taxon>Vertebrata</taxon>
        <taxon>Euteleostomi</taxon>
        <taxon>Actinopterygii</taxon>
        <taxon>Neopterygii</taxon>
        <taxon>Teleostei</taxon>
        <taxon>Ostariophysi</taxon>
        <taxon>Gymnotiformes</taxon>
        <taxon>Gymnotoidei</taxon>
        <taxon>Gymnotidae</taxon>
        <taxon>Electrophorus</taxon>
    </lineage>
</organism>
<feature type="domain" description="Fibronectin type-III" evidence="2">
    <location>
        <begin position="1"/>
        <end position="59"/>
    </location>
</feature>
<dbReference type="PROSITE" id="PS50853">
    <property type="entry name" value="FN3"/>
    <property type="match status" value="2"/>
</dbReference>
<dbReference type="PANTHER" id="PTHR13817:SF166">
    <property type="entry name" value="NEURONAL IGCAM-RELATED"/>
    <property type="match status" value="1"/>
</dbReference>
<name>A0AAD8YWU5_9TELE</name>
<dbReference type="CDD" id="cd00063">
    <property type="entry name" value="FN3"/>
    <property type="match status" value="2"/>
</dbReference>
<proteinExistence type="predicted"/>
<dbReference type="PRINTS" id="PR00014">
    <property type="entry name" value="FNTYPEIII"/>
</dbReference>
<dbReference type="SUPFAM" id="SSF49265">
    <property type="entry name" value="Fibronectin type III"/>
    <property type="match status" value="1"/>
</dbReference>
<dbReference type="Gene3D" id="2.60.40.10">
    <property type="entry name" value="Immunoglobulins"/>
    <property type="match status" value="2"/>
</dbReference>
<feature type="domain" description="Fibronectin type-III" evidence="2">
    <location>
        <begin position="65"/>
        <end position="155"/>
    </location>
</feature>
<dbReference type="EMBL" id="JAROKS010000023">
    <property type="protein sequence ID" value="KAK1787269.1"/>
    <property type="molecule type" value="Genomic_DNA"/>
</dbReference>
<dbReference type="InterPro" id="IPR036116">
    <property type="entry name" value="FN3_sf"/>
</dbReference>
<dbReference type="InterPro" id="IPR013783">
    <property type="entry name" value="Ig-like_fold"/>
</dbReference>
<evidence type="ECO:0000313" key="3">
    <source>
        <dbReference type="EMBL" id="KAK1787269.1"/>
    </source>
</evidence>
<dbReference type="FunFam" id="2.60.40.10:FF:000216">
    <property type="entry name" value="neogenin isoform X1"/>
    <property type="match status" value="1"/>
</dbReference>
<dbReference type="InterPro" id="IPR050964">
    <property type="entry name" value="Striated_Muscle_Regulatory"/>
</dbReference>
<accession>A0AAD8YWU5</accession>
<comment type="caution">
    <text evidence="3">The sequence shown here is derived from an EMBL/GenBank/DDBJ whole genome shotgun (WGS) entry which is preliminary data.</text>
</comment>
<dbReference type="PANTHER" id="PTHR13817">
    <property type="entry name" value="TITIN"/>
    <property type="match status" value="1"/>
</dbReference>
<reference evidence="3" key="1">
    <citation type="submission" date="2023-03" db="EMBL/GenBank/DDBJ databases">
        <title>Electrophorus voltai genome.</title>
        <authorList>
            <person name="Bian C."/>
        </authorList>
    </citation>
    <scope>NUCLEOTIDE SEQUENCE</scope>
    <source>
        <strain evidence="3">CB-2022</strain>
        <tissue evidence="3">Muscle</tissue>
    </source>
</reference>
<dbReference type="Proteomes" id="UP001239994">
    <property type="component" value="Unassembled WGS sequence"/>
</dbReference>
<evidence type="ECO:0000259" key="2">
    <source>
        <dbReference type="PROSITE" id="PS50853"/>
    </source>
</evidence>
<dbReference type="Pfam" id="PF00041">
    <property type="entry name" value="fn3"/>
    <property type="match status" value="2"/>
</dbReference>
<protein>
    <recommendedName>
        <fullName evidence="2">Fibronectin type-III domain-containing protein</fullName>
    </recommendedName>
</protein>
<keyword evidence="1" id="KW-0677">Repeat</keyword>
<sequence>MNIIRRGTERSVNVTEAESLQLTVSGLKPEVVYSFRVVAYNELGPGESSKPIRVSTQAELQVPSPVENLQAEATSPTSIQASWEPPAYANGPIQGYRLLWTETSTGKEQSVEVLGQSYRMEGLKKFTQYSLRVLALNRHGPGIATEDLLTTTLSDGRSLTRTYTHATAASPGIHRPRCSEERKLPTFSNLQPVFARFPVSSCNWLLENGSQVESVLLVEAGGASGCRAVLSLLSPHVGQGGQRPTASARYLHNAPEFVRR</sequence>
<evidence type="ECO:0000313" key="4">
    <source>
        <dbReference type="Proteomes" id="UP001239994"/>
    </source>
</evidence>
<dbReference type="AlphaFoldDB" id="A0AAD8YWU5"/>
<gene>
    <name evidence="3" type="ORF">P4O66_002779</name>
</gene>
<dbReference type="InterPro" id="IPR003961">
    <property type="entry name" value="FN3_dom"/>
</dbReference>
<keyword evidence="4" id="KW-1185">Reference proteome</keyword>
<dbReference type="SMART" id="SM00060">
    <property type="entry name" value="FN3"/>
    <property type="match status" value="2"/>
</dbReference>
<evidence type="ECO:0000256" key="1">
    <source>
        <dbReference type="ARBA" id="ARBA00022737"/>
    </source>
</evidence>